<reference evidence="1 2" key="1">
    <citation type="submission" date="2023-11" db="EMBL/GenBank/DDBJ databases">
        <title>Actinomadura monticuli sp. nov., isolated from volcanic ash.</title>
        <authorList>
            <person name="Lee S.D."/>
            <person name="Yang H."/>
            <person name="Kim I.S."/>
        </authorList>
    </citation>
    <scope>NUCLEOTIDE SEQUENCE [LARGE SCALE GENOMIC DNA]</scope>
    <source>
        <strain evidence="1 2">DSM 45346</strain>
    </source>
</reference>
<organism evidence="1 2">
    <name type="scientific">Actinomadura chokoriensis</name>
    <dbReference type="NCBI Taxonomy" id="454156"/>
    <lineage>
        <taxon>Bacteria</taxon>
        <taxon>Bacillati</taxon>
        <taxon>Actinomycetota</taxon>
        <taxon>Actinomycetes</taxon>
        <taxon>Streptosporangiales</taxon>
        <taxon>Thermomonosporaceae</taxon>
        <taxon>Actinomadura</taxon>
    </lineage>
</organism>
<evidence type="ECO:0000313" key="1">
    <source>
        <dbReference type="EMBL" id="MFA1558159.1"/>
    </source>
</evidence>
<name>A0ABV4R5L5_9ACTN</name>
<dbReference type="Proteomes" id="UP001569904">
    <property type="component" value="Unassembled WGS sequence"/>
</dbReference>
<accession>A0ABV4R5L5</accession>
<protein>
    <submittedName>
        <fullName evidence="1">DUF3303 family protein</fullName>
    </submittedName>
</protein>
<dbReference type="EMBL" id="JAXCEH010000027">
    <property type="protein sequence ID" value="MFA1558159.1"/>
    <property type="molecule type" value="Genomic_DNA"/>
</dbReference>
<dbReference type="RefSeq" id="WP_371945070.1">
    <property type="nucleotide sequence ID" value="NZ_JAXCEH010000027.1"/>
</dbReference>
<sequence>MRVMLRAIMDTQVSNDAIKTGRLPEIIQSLIDRFDPEAAYFGPGDGGRCCVLVFDMKDTASIPTIAEPLFQELGAKIEITPVMNRDDLQKGLASLQ</sequence>
<gene>
    <name evidence="1" type="ORF">SM436_31115</name>
</gene>
<comment type="caution">
    <text evidence="1">The sequence shown here is derived from an EMBL/GenBank/DDBJ whole genome shotgun (WGS) entry which is preliminary data.</text>
</comment>
<proteinExistence type="predicted"/>
<evidence type="ECO:0000313" key="2">
    <source>
        <dbReference type="Proteomes" id="UP001569904"/>
    </source>
</evidence>
<keyword evidence="2" id="KW-1185">Reference proteome</keyword>